<feature type="binding site" evidence="2">
    <location>
        <position position="331"/>
    </location>
    <ligand>
        <name>substrate</name>
    </ligand>
</feature>
<dbReference type="GO" id="GO:0009228">
    <property type="term" value="P:thiamine biosynthetic process"/>
    <property type="evidence" value="ECO:0007669"/>
    <property type="project" value="UniProtKB-KW"/>
</dbReference>
<keyword evidence="1 2" id="KW-0784">Thiamine biosynthesis</keyword>
<organism evidence="5 6">
    <name type="scientific">Desulfoferula mesophila</name>
    <dbReference type="NCBI Taxonomy" id="3058419"/>
    <lineage>
        <taxon>Bacteria</taxon>
        <taxon>Pseudomonadati</taxon>
        <taxon>Thermodesulfobacteriota</taxon>
        <taxon>Desulfarculia</taxon>
        <taxon>Desulfarculales</taxon>
        <taxon>Desulfarculaceae</taxon>
        <taxon>Desulfoferula</taxon>
    </lineage>
</organism>
<dbReference type="InterPro" id="IPR010918">
    <property type="entry name" value="PurM-like_C_dom"/>
</dbReference>
<dbReference type="InterPro" id="IPR036921">
    <property type="entry name" value="PurM-like_N_sf"/>
</dbReference>
<gene>
    <name evidence="2 5" type="primary">thiL</name>
    <name evidence="5" type="ORF">FAK_03930</name>
</gene>
<dbReference type="KEGG" id="dmp:FAK_03930"/>
<dbReference type="GO" id="GO:0005524">
    <property type="term" value="F:ATP binding"/>
    <property type="evidence" value="ECO:0007669"/>
    <property type="project" value="UniProtKB-UniRule"/>
</dbReference>
<dbReference type="GO" id="GO:0009229">
    <property type="term" value="P:thiamine diphosphate biosynthetic process"/>
    <property type="evidence" value="ECO:0007669"/>
    <property type="project" value="UniProtKB-UniRule"/>
</dbReference>
<dbReference type="InterPro" id="IPR006283">
    <property type="entry name" value="ThiL-like"/>
</dbReference>
<feature type="binding site" evidence="2">
    <location>
        <position position="81"/>
    </location>
    <ligand>
        <name>Mg(2+)</name>
        <dbReference type="ChEBI" id="CHEBI:18420"/>
        <label>2</label>
    </ligand>
</feature>
<name>A0AAU9E9R5_9BACT</name>
<keyword evidence="2 5" id="KW-0418">Kinase</keyword>
<dbReference type="Pfam" id="PF02769">
    <property type="entry name" value="AIRS_C"/>
    <property type="match status" value="1"/>
</dbReference>
<feature type="binding site" evidence="2">
    <location>
        <position position="81"/>
    </location>
    <ligand>
        <name>Mg(2+)</name>
        <dbReference type="ChEBI" id="CHEBI:18420"/>
        <label>4</label>
    </ligand>
</feature>
<dbReference type="SUPFAM" id="SSF56042">
    <property type="entry name" value="PurM C-terminal domain-like"/>
    <property type="match status" value="1"/>
</dbReference>
<dbReference type="InterPro" id="IPR016188">
    <property type="entry name" value="PurM-like_N"/>
</dbReference>
<dbReference type="PIRSF" id="PIRSF005303">
    <property type="entry name" value="Thiam_monoph_kin"/>
    <property type="match status" value="1"/>
</dbReference>
<feature type="binding site" evidence="2">
    <location>
        <position position="274"/>
    </location>
    <ligand>
        <name>substrate</name>
    </ligand>
</feature>
<dbReference type="HAMAP" id="MF_02128">
    <property type="entry name" value="TMP_kinase"/>
    <property type="match status" value="1"/>
</dbReference>
<protein>
    <recommendedName>
        <fullName evidence="2">Thiamine-monophosphate kinase</fullName>
        <shortName evidence="2">TMP kinase</shortName>
        <shortName evidence="2">Thiamine-phosphate kinase</shortName>
        <ecNumber evidence="2">2.7.4.16</ecNumber>
    </recommendedName>
</protein>
<evidence type="ECO:0000256" key="1">
    <source>
        <dbReference type="ARBA" id="ARBA00022977"/>
    </source>
</evidence>
<feature type="binding site" evidence="2">
    <location>
        <begin position="128"/>
        <end position="129"/>
    </location>
    <ligand>
        <name>ATP</name>
        <dbReference type="ChEBI" id="CHEBI:30616"/>
    </ligand>
</feature>
<dbReference type="Gene3D" id="3.90.650.10">
    <property type="entry name" value="PurM-like C-terminal domain"/>
    <property type="match status" value="1"/>
</dbReference>
<evidence type="ECO:0000313" key="5">
    <source>
        <dbReference type="EMBL" id="BEQ13327.1"/>
    </source>
</evidence>
<evidence type="ECO:0000313" key="6">
    <source>
        <dbReference type="Proteomes" id="UP001366166"/>
    </source>
</evidence>
<feature type="binding site" evidence="2">
    <location>
        <position position="129"/>
    </location>
    <ligand>
        <name>Mg(2+)</name>
        <dbReference type="ChEBI" id="CHEBI:18420"/>
        <label>1</label>
    </ligand>
</feature>
<keyword evidence="2" id="KW-0479">Metal-binding</keyword>
<dbReference type="Gene3D" id="3.30.1330.10">
    <property type="entry name" value="PurM-like, N-terminal domain"/>
    <property type="match status" value="1"/>
</dbReference>
<feature type="binding site" evidence="2">
    <location>
        <position position="154"/>
    </location>
    <ligand>
        <name>ATP</name>
        <dbReference type="ChEBI" id="CHEBI:30616"/>
    </ligand>
</feature>
<evidence type="ECO:0000259" key="4">
    <source>
        <dbReference type="Pfam" id="PF02769"/>
    </source>
</evidence>
<feature type="binding site" evidence="2">
    <location>
        <position position="51"/>
    </location>
    <ligand>
        <name>Mg(2+)</name>
        <dbReference type="ChEBI" id="CHEBI:18420"/>
        <label>1</label>
    </ligand>
</feature>
<dbReference type="NCBIfam" id="TIGR01379">
    <property type="entry name" value="thiL"/>
    <property type="match status" value="1"/>
</dbReference>
<dbReference type="Proteomes" id="UP001366166">
    <property type="component" value="Chromosome"/>
</dbReference>
<dbReference type="EMBL" id="AP028679">
    <property type="protein sequence ID" value="BEQ13327.1"/>
    <property type="molecule type" value="Genomic_DNA"/>
</dbReference>
<keyword evidence="6" id="KW-1185">Reference proteome</keyword>
<dbReference type="InterPro" id="IPR036676">
    <property type="entry name" value="PurM-like_C_sf"/>
</dbReference>
<dbReference type="AlphaFoldDB" id="A0AAU9E9R5"/>
<evidence type="ECO:0000256" key="2">
    <source>
        <dbReference type="HAMAP-Rule" id="MF_02128"/>
    </source>
</evidence>
<comment type="pathway">
    <text evidence="2">Cofactor biosynthesis; thiamine diphosphate biosynthesis; thiamine diphosphate from thiamine phosphate: step 1/1.</text>
</comment>
<keyword evidence="2" id="KW-0067">ATP-binding</keyword>
<feature type="binding site" evidence="2">
    <location>
        <position position="221"/>
    </location>
    <ligand>
        <name>Mg(2+)</name>
        <dbReference type="ChEBI" id="CHEBI:18420"/>
        <label>3</label>
    </ligand>
</feature>
<dbReference type="RefSeq" id="WP_338604928.1">
    <property type="nucleotide sequence ID" value="NZ_AP028679.1"/>
</dbReference>
<keyword evidence="2" id="KW-0808">Transferase</keyword>
<feature type="binding site" evidence="2">
    <location>
        <position position="36"/>
    </location>
    <ligand>
        <name>Mg(2+)</name>
        <dbReference type="ChEBI" id="CHEBI:18420"/>
        <label>3</label>
    </ligand>
</feature>
<feature type="binding site" evidence="2">
    <location>
        <position position="59"/>
    </location>
    <ligand>
        <name>substrate</name>
    </ligand>
</feature>
<feature type="binding site" evidence="2">
    <location>
        <position position="81"/>
    </location>
    <ligand>
        <name>Mg(2+)</name>
        <dbReference type="ChEBI" id="CHEBI:18420"/>
        <label>3</label>
    </ligand>
</feature>
<comment type="catalytic activity">
    <reaction evidence="2">
        <text>thiamine phosphate + ATP = thiamine diphosphate + ADP</text>
        <dbReference type="Rhea" id="RHEA:15913"/>
        <dbReference type="ChEBI" id="CHEBI:30616"/>
        <dbReference type="ChEBI" id="CHEBI:37575"/>
        <dbReference type="ChEBI" id="CHEBI:58937"/>
        <dbReference type="ChEBI" id="CHEBI:456216"/>
        <dbReference type="EC" id="2.7.4.16"/>
    </reaction>
</comment>
<comment type="function">
    <text evidence="2">Catalyzes the ATP-dependent phosphorylation of thiamine-monophosphate (TMP) to form thiamine-pyrophosphate (TPP), the active form of vitamin B1.</text>
</comment>
<dbReference type="PANTHER" id="PTHR30270:SF0">
    <property type="entry name" value="THIAMINE-MONOPHOSPHATE KINASE"/>
    <property type="match status" value="1"/>
</dbReference>
<feature type="binding site" evidence="2">
    <location>
        <position position="36"/>
    </location>
    <ligand>
        <name>Mg(2+)</name>
        <dbReference type="ChEBI" id="CHEBI:18420"/>
        <label>4</label>
    </ligand>
</feature>
<feature type="binding site" evidence="2">
    <location>
        <position position="52"/>
    </location>
    <ligand>
        <name>Mg(2+)</name>
        <dbReference type="ChEBI" id="CHEBI:18420"/>
        <label>1</label>
    </ligand>
</feature>
<dbReference type="PANTHER" id="PTHR30270">
    <property type="entry name" value="THIAMINE-MONOPHOSPHATE KINASE"/>
    <property type="match status" value="1"/>
</dbReference>
<feature type="binding site" evidence="2">
    <location>
        <position position="224"/>
    </location>
    <ligand>
        <name>Mg(2+)</name>
        <dbReference type="ChEBI" id="CHEBI:18420"/>
        <label>5</label>
    </ligand>
</feature>
<dbReference type="GO" id="GO:0009030">
    <property type="term" value="F:thiamine-phosphate kinase activity"/>
    <property type="evidence" value="ECO:0007669"/>
    <property type="project" value="UniProtKB-UniRule"/>
</dbReference>
<feature type="binding site" evidence="2">
    <location>
        <position position="223"/>
    </location>
    <ligand>
        <name>ATP</name>
        <dbReference type="ChEBI" id="CHEBI:30616"/>
    </ligand>
</feature>
<dbReference type="CDD" id="cd02194">
    <property type="entry name" value="ThiL"/>
    <property type="match status" value="1"/>
</dbReference>
<dbReference type="GO" id="GO:0000287">
    <property type="term" value="F:magnesium ion binding"/>
    <property type="evidence" value="ECO:0007669"/>
    <property type="project" value="UniProtKB-UniRule"/>
</dbReference>
<keyword evidence="2" id="KW-0460">Magnesium</keyword>
<feature type="domain" description="PurM-like C-terminal" evidence="4">
    <location>
        <begin position="160"/>
        <end position="318"/>
    </location>
</feature>
<dbReference type="Pfam" id="PF00586">
    <property type="entry name" value="AIRS"/>
    <property type="match status" value="1"/>
</dbReference>
<comment type="miscellaneous">
    <text evidence="2">Reaction mechanism of ThiL seems to utilize a direct, inline transfer of the gamma-phosphate of ATP to TMP rather than a phosphorylated enzyme intermediate.</text>
</comment>
<dbReference type="EC" id="2.7.4.16" evidence="2"/>
<accession>A0AAU9E9R5</accession>
<feature type="domain" description="PurM-like N-terminal" evidence="3">
    <location>
        <begin position="34"/>
        <end position="145"/>
    </location>
</feature>
<feature type="binding site" evidence="2">
    <location>
        <position position="52"/>
    </location>
    <ligand>
        <name>Mg(2+)</name>
        <dbReference type="ChEBI" id="CHEBI:18420"/>
        <label>2</label>
    </ligand>
</feature>
<comment type="similarity">
    <text evidence="2">Belongs to the thiamine-monophosphate kinase family.</text>
</comment>
<sequence length="339" mass="33836">MPPDAPAHLSEEQIISLVAYLAGGAGGDLAVGIGDDCAVLGGDQTGLVVTTDLLVQGSHFDLELMSPADVGHRSMAANLSDLAAMGARPAYGFLSLGMPARPTAAFVSELVGSMVAQGRAHGLKLAGGDTVKAPQVVINLCLLGAMGNLAPVLRSGGRLGDAVCVTGLLGGSGAGLAWLQAGRDPAEAAAAEAVAAHCRPTPRVAAGRALAESGRVHAMMDLSDGLAADLPRLARASGLGAAVEAEAVPISPAALAVAPALGGDALGWALGGGEDFELLFTCDPGEVPLLAQVVAEAAEGLTVTQVGRLTQGPGVTLIKQGEEEPITYKGFDHFQEPAP</sequence>
<proteinExistence type="inferred from homology"/>
<comment type="caution">
    <text evidence="2">Lacks conserved residue(s) required for the propagation of feature annotation.</text>
</comment>
<evidence type="ECO:0000259" key="3">
    <source>
        <dbReference type="Pfam" id="PF00586"/>
    </source>
</evidence>
<reference evidence="6" key="1">
    <citation type="journal article" date="2023" name="Arch. Microbiol.">
        <title>Desulfoferula mesophilus gen. nov. sp. nov., a mesophilic sulfate-reducing bacterium isolated from a brackish lake sediment.</title>
        <authorList>
            <person name="Watanabe T."/>
            <person name="Yabe T."/>
            <person name="Tsuji J.M."/>
            <person name="Fukui M."/>
        </authorList>
    </citation>
    <scope>NUCLEOTIDE SEQUENCE [LARGE SCALE GENOMIC DNA]</scope>
    <source>
        <strain evidence="6">12FAK</strain>
    </source>
</reference>
<dbReference type="SUPFAM" id="SSF55326">
    <property type="entry name" value="PurM N-terminal domain-like"/>
    <property type="match status" value="1"/>
</dbReference>
<keyword evidence="2" id="KW-0547">Nucleotide-binding</keyword>
<feature type="binding site" evidence="2">
    <location>
        <position position="50"/>
    </location>
    <ligand>
        <name>Mg(2+)</name>
        <dbReference type="ChEBI" id="CHEBI:18420"/>
        <label>4</label>
    </ligand>
</feature>